<protein>
    <submittedName>
        <fullName evidence="1">Uncharacterized protein</fullName>
    </submittedName>
</protein>
<evidence type="ECO:0000313" key="1">
    <source>
        <dbReference type="EMBL" id="QQP53234.1"/>
    </source>
</evidence>
<reference evidence="2" key="1">
    <citation type="submission" date="2021-01" db="EMBL/GenBank/DDBJ databases">
        <title>Caligus Genome Assembly.</title>
        <authorList>
            <person name="Gallardo-Escarate C."/>
        </authorList>
    </citation>
    <scope>NUCLEOTIDE SEQUENCE [LARGE SCALE GENOMIC DNA]</scope>
</reference>
<dbReference type="AlphaFoldDB" id="A0A7T8KC87"/>
<gene>
    <name evidence="1" type="ORF">FKW44_005644</name>
</gene>
<dbReference type="Proteomes" id="UP000595437">
    <property type="component" value="Chromosome 3"/>
</dbReference>
<evidence type="ECO:0000313" key="2">
    <source>
        <dbReference type="Proteomes" id="UP000595437"/>
    </source>
</evidence>
<sequence length="50" mass="5774">MDEFGGHEDATLTVQRAMKRVSEDELFEHLRSSRATAMTSWSRRGLHLLI</sequence>
<dbReference type="OrthoDB" id="10017160at2759"/>
<organism evidence="1 2">
    <name type="scientific">Caligus rogercresseyi</name>
    <name type="common">Sea louse</name>
    <dbReference type="NCBI Taxonomy" id="217165"/>
    <lineage>
        <taxon>Eukaryota</taxon>
        <taxon>Metazoa</taxon>
        <taxon>Ecdysozoa</taxon>
        <taxon>Arthropoda</taxon>
        <taxon>Crustacea</taxon>
        <taxon>Multicrustacea</taxon>
        <taxon>Hexanauplia</taxon>
        <taxon>Copepoda</taxon>
        <taxon>Siphonostomatoida</taxon>
        <taxon>Caligidae</taxon>
        <taxon>Caligus</taxon>
    </lineage>
</organism>
<dbReference type="EMBL" id="CP045892">
    <property type="protein sequence ID" value="QQP53234.1"/>
    <property type="molecule type" value="Genomic_DNA"/>
</dbReference>
<proteinExistence type="predicted"/>
<name>A0A7T8KC87_CALRO</name>
<keyword evidence="2" id="KW-1185">Reference proteome</keyword>
<accession>A0A7T8KC87</accession>